<feature type="domain" description="4'-phosphopantetheinyl transferase" evidence="9">
    <location>
        <begin position="4"/>
        <end position="118"/>
    </location>
</feature>
<evidence type="ECO:0000256" key="7">
    <source>
        <dbReference type="ARBA" id="ARBA00023160"/>
    </source>
</evidence>
<comment type="caution">
    <text evidence="10">The sequence shown here is derived from an EMBL/GenBank/DDBJ whole genome shotgun (WGS) entry which is preliminary data.</text>
</comment>
<evidence type="ECO:0000313" key="10">
    <source>
        <dbReference type="EMBL" id="HFI91314.1"/>
    </source>
</evidence>
<evidence type="ECO:0000256" key="3">
    <source>
        <dbReference type="ARBA" id="ARBA00022723"/>
    </source>
</evidence>
<dbReference type="GO" id="GO:0006633">
    <property type="term" value="P:fatty acid biosynthetic process"/>
    <property type="evidence" value="ECO:0007669"/>
    <property type="project" value="UniProtKB-UniRule"/>
</dbReference>
<evidence type="ECO:0000256" key="2">
    <source>
        <dbReference type="ARBA" id="ARBA00022679"/>
    </source>
</evidence>
<keyword evidence="4 8" id="KW-0276">Fatty acid metabolism</keyword>
<dbReference type="Gene3D" id="3.90.470.20">
    <property type="entry name" value="4'-phosphopantetheinyl transferase domain"/>
    <property type="match status" value="1"/>
</dbReference>
<reference evidence="10" key="1">
    <citation type="journal article" date="2020" name="mSystems">
        <title>Genome- and Community-Level Interaction Insights into Carbon Utilization and Element Cycling Functions of Hydrothermarchaeota in Hydrothermal Sediment.</title>
        <authorList>
            <person name="Zhou Z."/>
            <person name="Liu Y."/>
            <person name="Xu W."/>
            <person name="Pan J."/>
            <person name="Luo Z.H."/>
            <person name="Li M."/>
        </authorList>
    </citation>
    <scope>NUCLEOTIDE SEQUENCE [LARGE SCALE GENOMIC DNA]</scope>
    <source>
        <strain evidence="10">SpSt-479</strain>
    </source>
</reference>
<dbReference type="InterPro" id="IPR008278">
    <property type="entry name" value="4-PPantetheinyl_Trfase_dom"/>
</dbReference>
<keyword evidence="6 8" id="KW-0443">Lipid metabolism</keyword>
<comment type="cofactor">
    <cofactor evidence="8">
        <name>Mg(2+)</name>
        <dbReference type="ChEBI" id="CHEBI:18420"/>
    </cofactor>
</comment>
<name>A0A7V2ZJS7_9BACT</name>
<dbReference type="EMBL" id="DSUJ01000008">
    <property type="protein sequence ID" value="HFI91314.1"/>
    <property type="molecule type" value="Genomic_DNA"/>
</dbReference>
<feature type="binding site" evidence="8">
    <location>
        <position position="8"/>
    </location>
    <ligand>
        <name>Mg(2+)</name>
        <dbReference type="ChEBI" id="CHEBI:18420"/>
    </ligand>
</feature>
<dbReference type="GO" id="GO:0000287">
    <property type="term" value="F:magnesium ion binding"/>
    <property type="evidence" value="ECO:0007669"/>
    <property type="project" value="UniProtKB-UniRule"/>
</dbReference>
<sequence length="125" mass="14346">MVIGIGIDIIEIERIKQSIDRFGDHFIKKIFTENEIKYCSSKFNKYQHYAARFAAKEAVYKALASSWQPIASWKSMEIVNESSGIPQLVTFGKLREFLSDDKEIKISISHSDNYVTCVAIVYKKS</sequence>
<dbReference type="RefSeq" id="WP_304144718.1">
    <property type="nucleotide sequence ID" value="NZ_JAOAIE010000045.1"/>
</dbReference>
<comment type="similarity">
    <text evidence="8">Belongs to the P-Pant transferase superfamily. AcpS family.</text>
</comment>
<evidence type="ECO:0000256" key="6">
    <source>
        <dbReference type="ARBA" id="ARBA00023098"/>
    </source>
</evidence>
<keyword evidence="2 8" id="KW-0808">Transferase</keyword>
<evidence type="ECO:0000259" key="9">
    <source>
        <dbReference type="Pfam" id="PF01648"/>
    </source>
</evidence>
<organism evidence="10">
    <name type="scientific">Ignavibacterium album</name>
    <dbReference type="NCBI Taxonomy" id="591197"/>
    <lineage>
        <taxon>Bacteria</taxon>
        <taxon>Pseudomonadati</taxon>
        <taxon>Ignavibacteriota</taxon>
        <taxon>Ignavibacteria</taxon>
        <taxon>Ignavibacteriales</taxon>
        <taxon>Ignavibacteriaceae</taxon>
        <taxon>Ignavibacterium</taxon>
    </lineage>
</organism>
<dbReference type="Pfam" id="PF01648">
    <property type="entry name" value="ACPS"/>
    <property type="match status" value="1"/>
</dbReference>
<feature type="binding site" evidence="8">
    <location>
        <position position="57"/>
    </location>
    <ligand>
        <name>Mg(2+)</name>
        <dbReference type="ChEBI" id="CHEBI:18420"/>
    </ligand>
</feature>
<evidence type="ECO:0000256" key="1">
    <source>
        <dbReference type="ARBA" id="ARBA00022516"/>
    </source>
</evidence>
<accession>A0A7V2ZJS7</accession>
<dbReference type="EC" id="2.7.8.7" evidence="8"/>
<dbReference type="InterPro" id="IPR004568">
    <property type="entry name" value="Ppantetheine-prot_Trfase_dom"/>
</dbReference>
<protein>
    <recommendedName>
        <fullName evidence="8">Holo-[acyl-carrier-protein] synthase</fullName>
        <shortName evidence="8">Holo-ACP synthase</shortName>
        <ecNumber evidence="8">2.7.8.7</ecNumber>
    </recommendedName>
    <alternativeName>
        <fullName evidence="8">4'-phosphopantetheinyl transferase AcpS</fullName>
    </alternativeName>
</protein>
<dbReference type="AlphaFoldDB" id="A0A7V2ZJS7"/>
<evidence type="ECO:0000256" key="5">
    <source>
        <dbReference type="ARBA" id="ARBA00022842"/>
    </source>
</evidence>
<keyword evidence="8" id="KW-0963">Cytoplasm</keyword>
<comment type="subcellular location">
    <subcellularLocation>
        <location evidence="8">Cytoplasm</location>
    </subcellularLocation>
</comment>
<dbReference type="InterPro" id="IPR002582">
    <property type="entry name" value="ACPS"/>
</dbReference>
<comment type="function">
    <text evidence="8">Transfers the 4'-phosphopantetheine moiety from coenzyme A to a Ser of acyl-carrier-protein.</text>
</comment>
<evidence type="ECO:0000256" key="8">
    <source>
        <dbReference type="HAMAP-Rule" id="MF_00101"/>
    </source>
</evidence>
<dbReference type="InterPro" id="IPR037143">
    <property type="entry name" value="4-PPantetheinyl_Trfase_dom_sf"/>
</dbReference>
<dbReference type="NCBIfam" id="TIGR00556">
    <property type="entry name" value="pantethn_trn"/>
    <property type="match status" value="1"/>
</dbReference>
<dbReference type="NCBIfam" id="TIGR00516">
    <property type="entry name" value="acpS"/>
    <property type="match status" value="1"/>
</dbReference>
<dbReference type="GO" id="GO:0005737">
    <property type="term" value="C:cytoplasm"/>
    <property type="evidence" value="ECO:0007669"/>
    <property type="project" value="UniProtKB-SubCell"/>
</dbReference>
<evidence type="ECO:0000256" key="4">
    <source>
        <dbReference type="ARBA" id="ARBA00022832"/>
    </source>
</evidence>
<proteinExistence type="inferred from homology"/>
<dbReference type="SUPFAM" id="SSF56214">
    <property type="entry name" value="4'-phosphopantetheinyl transferase"/>
    <property type="match status" value="1"/>
</dbReference>
<comment type="catalytic activity">
    <reaction evidence="8">
        <text>apo-[ACP] + CoA = holo-[ACP] + adenosine 3',5'-bisphosphate + H(+)</text>
        <dbReference type="Rhea" id="RHEA:12068"/>
        <dbReference type="Rhea" id="RHEA-COMP:9685"/>
        <dbReference type="Rhea" id="RHEA-COMP:9690"/>
        <dbReference type="ChEBI" id="CHEBI:15378"/>
        <dbReference type="ChEBI" id="CHEBI:29999"/>
        <dbReference type="ChEBI" id="CHEBI:57287"/>
        <dbReference type="ChEBI" id="CHEBI:58343"/>
        <dbReference type="ChEBI" id="CHEBI:64479"/>
        <dbReference type="EC" id="2.7.8.7"/>
    </reaction>
</comment>
<dbReference type="GO" id="GO:0008897">
    <property type="term" value="F:holo-[acyl-carrier-protein] synthase activity"/>
    <property type="evidence" value="ECO:0007669"/>
    <property type="project" value="UniProtKB-UniRule"/>
</dbReference>
<keyword evidence="7 8" id="KW-0275">Fatty acid biosynthesis</keyword>
<keyword evidence="5 8" id="KW-0460">Magnesium</keyword>
<dbReference type="HAMAP" id="MF_00101">
    <property type="entry name" value="AcpS"/>
    <property type="match status" value="1"/>
</dbReference>
<gene>
    <name evidence="8 10" type="primary">acpS</name>
    <name evidence="10" type="ORF">ENS31_07245</name>
</gene>
<keyword evidence="1 8" id="KW-0444">Lipid biosynthesis</keyword>
<keyword evidence="3 8" id="KW-0479">Metal-binding</keyword>